<evidence type="ECO:0000256" key="6">
    <source>
        <dbReference type="ARBA" id="ARBA00022748"/>
    </source>
</evidence>
<dbReference type="InterPro" id="IPR032523">
    <property type="entry name" value="CcmF_C"/>
</dbReference>
<keyword evidence="15" id="KW-1185">Reference proteome</keyword>
<protein>
    <recommendedName>
        <fullName evidence="16">Cytochrome C biogenesis protein</fullName>
    </recommendedName>
</protein>
<evidence type="ECO:0000256" key="4">
    <source>
        <dbReference type="ARBA" id="ARBA00022519"/>
    </source>
</evidence>
<keyword evidence="4" id="KW-0997">Cell inner membrane</keyword>
<feature type="transmembrane region" description="Helical" evidence="11">
    <location>
        <begin position="490"/>
        <end position="510"/>
    </location>
</feature>
<keyword evidence="8 11" id="KW-0472">Membrane</keyword>
<dbReference type="InterPro" id="IPR002541">
    <property type="entry name" value="Cyt_c_assembly"/>
</dbReference>
<evidence type="ECO:0000256" key="5">
    <source>
        <dbReference type="ARBA" id="ARBA00022692"/>
    </source>
</evidence>
<evidence type="ECO:0000256" key="1">
    <source>
        <dbReference type="ARBA" id="ARBA00004429"/>
    </source>
</evidence>
<dbReference type="RefSeq" id="WP_075584190.1">
    <property type="nucleotide sequence ID" value="NZ_CADFFX010000028.1"/>
</dbReference>
<evidence type="ECO:0000256" key="7">
    <source>
        <dbReference type="ARBA" id="ARBA00022989"/>
    </source>
</evidence>
<sequence length="698" mass="74976">MIPEIGHFALIVALALALVNGVLPIVGAARGWTHWMRVAWPVARAQFVLVAIAFGCLAASFLGNDFSVLYVASHSNSMLPPVYRVTAVWGGHEGSLLLWTLLLTLWMAAVSVLSRQLPRAMVARVLGVMSWIAAGFLLFMLFTSNPFARLLPPAVDGRDLNPLLQDPGMVSHPPILYMGYVGFAVAFAFAIAALLSGELNAAWARWSRPWTTAAWIFLTLGIMLGSGWAYYELGWGGWWFWDPVENASFMPWLAGTALIHSLAVTEKRGAFRSWTVLLAICTFSLSLLGTFLVRSGVITSVHSFAADPARGIFILAFLSIVAGGALLLFAWRAPKIGLGGGFDTVSRESLLLSNNVLLMVATASVLLGTLYPLFLDVLGLGKISIGPPYFDSIFVPLMTPAVFLMGIGPIARWKSARLPELAVRLRWAGAASVVAALALPWVVGGWKPLVGLGILLAAWCVSASAVALWERIAQQQGPLAARFSRLPSAFCGMLLAHVGIGVFIVGVTFVKGYETERDVRLEPSESLTEGGYAFRFTGTREIDGPNYRAARATVEVSRDGRTVAVLHPEKRLFIVQQTPMTEAAIDRGVFRDLYVAMGEQVGAGNAWTMRVHIKPFVNWIWAGCLLMALGGALAACDRRYRLVPRKRRAAVPAPVSVSAPASASVSLTVPRSPRGAAPAPGTATREAGTGSEAGEASR</sequence>
<feature type="transmembrane region" description="Helical" evidence="11">
    <location>
        <begin position="249"/>
        <end position="265"/>
    </location>
</feature>
<feature type="transmembrane region" description="Helical" evidence="11">
    <location>
        <begin position="393"/>
        <end position="413"/>
    </location>
</feature>
<proteinExistence type="inferred from homology"/>
<feature type="compositionally biased region" description="Low complexity" evidence="10">
    <location>
        <begin position="656"/>
        <end position="690"/>
    </location>
</feature>
<feature type="transmembrane region" description="Helical" evidence="11">
    <location>
        <begin position="616"/>
        <end position="636"/>
    </location>
</feature>
<feature type="domain" description="Cytochrome c-type biogenesis protein CcmF C-terminal" evidence="13">
    <location>
        <begin position="315"/>
        <end position="638"/>
    </location>
</feature>
<feature type="transmembrane region" description="Helical" evidence="11">
    <location>
        <begin position="175"/>
        <end position="197"/>
    </location>
</feature>
<dbReference type="Pfam" id="PF16327">
    <property type="entry name" value="CcmF_C"/>
    <property type="match status" value="1"/>
</dbReference>
<accession>A0A069PKB3</accession>
<dbReference type="NCBIfam" id="NF007691">
    <property type="entry name" value="PRK10369.1"/>
    <property type="match status" value="1"/>
</dbReference>
<feature type="transmembrane region" description="Helical" evidence="11">
    <location>
        <begin position="121"/>
        <end position="142"/>
    </location>
</feature>
<comment type="caution">
    <text evidence="14">The sequence shown here is derived from an EMBL/GenBank/DDBJ whole genome shotgun (WGS) entry which is preliminary data.</text>
</comment>
<keyword evidence="6" id="KW-0201">Cytochrome c-type biogenesis</keyword>
<feature type="transmembrane region" description="Helical" evidence="11">
    <location>
        <begin position="209"/>
        <end position="229"/>
    </location>
</feature>
<dbReference type="GO" id="GO:0020037">
    <property type="term" value="F:heme binding"/>
    <property type="evidence" value="ECO:0007669"/>
    <property type="project" value="InterPro"/>
</dbReference>
<dbReference type="PANTHER" id="PTHR43653:SF1">
    <property type="entry name" value="CYTOCHROME C-TYPE BIOGENESIS PROTEIN CCMF"/>
    <property type="match status" value="1"/>
</dbReference>
<dbReference type="AlphaFoldDB" id="A0A069PKB3"/>
<evidence type="ECO:0000313" key="15">
    <source>
        <dbReference type="Proteomes" id="UP000027466"/>
    </source>
</evidence>
<evidence type="ECO:0000256" key="11">
    <source>
        <dbReference type="SAM" id="Phobius"/>
    </source>
</evidence>
<dbReference type="GO" id="GO:0005886">
    <property type="term" value="C:plasma membrane"/>
    <property type="evidence" value="ECO:0007669"/>
    <property type="project" value="UniProtKB-SubCell"/>
</dbReference>
<dbReference type="NCBIfam" id="TIGR00353">
    <property type="entry name" value="nrfE"/>
    <property type="match status" value="1"/>
</dbReference>
<evidence type="ECO:0000256" key="8">
    <source>
        <dbReference type="ARBA" id="ARBA00023136"/>
    </source>
</evidence>
<organism evidence="14 15">
    <name type="scientific">Caballeronia glathei</name>
    <dbReference type="NCBI Taxonomy" id="60547"/>
    <lineage>
        <taxon>Bacteria</taxon>
        <taxon>Pseudomonadati</taxon>
        <taxon>Pseudomonadota</taxon>
        <taxon>Betaproteobacteria</taxon>
        <taxon>Burkholderiales</taxon>
        <taxon>Burkholderiaceae</taxon>
        <taxon>Caballeronia</taxon>
    </lineage>
</organism>
<keyword evidence="3" id="KW-1003">Cell membrane</keyword>
<dbReference type="InterPro" id="IPR003567">
    <property type="entry name" value="Cyt_c_biogenesis"/>
</dbReference>
<name>A0A069PKB3_9BURK</name>
<feature type="region of interest" description="Disordered" evidence="10">
    <location>
        <begin position="656"/>
        <end position="698"/>
    </location>
</feature>
<feature type="transmembrane region" description="Helical" evidence="11">
    <location>
        <begin position="96"/>
        <end position="114"/>
    </location>
</feature>
<dbReference type="Proteomes" id="UP000027466">
    <property type="component" value="Unassembled WGS sequence"/>
</dbReference>
<feature type="transmembrane region" description="Helical" evidence="11">
    <location>
        <begin position="352"/>
        <end position="373"/>
    </location>
</feature>
<feature type="transmembrane region" description="Helical" evidence="11">
    <location>
        <begin position="449"/>
        <end position="469"/>
    </location>
</feature>
<keyword evidence="7 11" id="KW-1133">Transmembrane helix</keyword>
<dbReference type="PRINTS" id="PR01411">
    <property type="entry name" value="CCMFBIOGNSIS"/>
</dbReference>
<comment type="similarity">
    <text evidence="2">Belongs to the CcmF/CycK/Ccl1/NrfE/CcsA family.</text>
</comment>
<dbReference type="GO" id="GO:0017004">
    <property type="term" value="P:cytochrome complex assembly"/>
    <property type="evidence" value="ECO:0007669"/>
    <property type="project" value="UniProtKB-KW"/>
</dbReference>
<dbReference type="Pfam" id="PF01578">
    <property type="entry name" value="Cytochrom_C_asm"/>
    <property type="match status" value="1"/>
</dbReference>
<feature type="transmembrane region" description="Helical" evidence="11">
    <location>
        <begin position="312"/>
        <end position="331"/>
    </location>
</feature>
<evidence type="ECO:0000256" key="3">
    <source>
        <dbReference type="ARBA" id="ARBA00022475"/>
    </source>
</evidence>
<evidence type="ECO:0000256" key="10">
    <source>
        <dbReference type="SAM" id="MobiDB-lite"/>
    </source>
</evidence>
<feature type="transmembrane region" description="Helical" evidence="11">
    <location>
        <begin position="425"/>
        <end position="443"/>
    </location>
</feature>
<evidence type="ECO:0000259" key="13">
    <source>
        <dbReference type="Pfam" id="PF16327"/>
    </source>
</evidence>
<evidence type="ECO:0000256" key="9">
    <source>
        <dbReference type="ARBA" id="ARBA00037230"/>
    </source>
</evidence>
<evidence type="ECO:0000256" key="2">
    <source>
        <dbReference type="ARBA" id="ARBA00009186"/>
    </source>
</evidence>
<comment type="subcellular location">
    <subcellularLocation>
        <location evidence="1">Cell inner membrane</location>
        <topology evidence="1">Multi-pass membrane protein</topology>
    </subcellularLocation>
</comment>
<evidence type="ECO:0000313" key="14">
    <source>
        <dbReference type="EMBL" id="KDR41045.1"/>
    </source>
</evidence>
<comment type="function">
    <text evidence="9">Required for the biogenesis of c-type cytochromes. Possible subunit of a heme lyase.</text>
</comment>
<feature type="domain" description="Cytochrome c assembly protein" evidence="12">
    <location>
        <begin position="89"/>
        <end position="295"/>
    </location>
</feature>
<dbReference type="PANTHER" id="PTHR43653">
    <property type="entry name" value="CYTOCHROME C ASSEMBLY PROTEIN-RELATED"/>
    <property type="match status" value="1"/>
</dbReference>
<reference evidence="14 15" key="1">
    <citation type="submission" date="2014-03" db="EMBL/GenBank/DDBJ databases">
        <title>Draft Genome Sequences of Four Burkholderia Strains.</title>
        <authorList>
            <person name="Liu X.Y."/>
            <person name="Li C.X."/>
            <person name="Xu J.H."/>
        </authorList>
    </citation>
    <scope>NUCLEOTIDE SEQUENCE [LARGE SCALE GENOMIC DNA]</scope>
    <source>
        <strain evidence="14 15">DSM 50014</strain>
    </source>
</reference>
<keyword evidence="5 11" id="KW-0812">Transmembrane</keyword>
<dbReference type="PRINTS" id="PR01410">
    <property type="entry name" value="CCBIOGENESIS"/>
</dbReference>
<dbReference type="STRING" id="60547.GCA_000751215_00115"/>
<feature type="transmembrane region" description="Helical" evidence="11">
    <location>
        <begin position="6"/>
        <end position="26"/>
    </location>
</feature>
<dbReference type="EMBL" id="JFHC01000032">
    <property type="protein sequence ID" value="KDR41045.1"/>
    <property type="molecule type" value="Genomic_DNA"/>
</dbReference>
<dbReference type="GO" id="GO:0015232">
    <property type="term" value="F:heme transmembrane transporter activity"/>
    <property type="evidence" value="ECO:0007669"/>
    <property type="project" value="InterPro"/>
</dbReference>
<gene>
    <name evidence="14" type="ORF">BG61_21200</name>
</gene>
<dbReference type="InterPro" id="IPR003568">
    <property type="entry name" value="Cyt_c_biogenesis_CcmF"/>
</dbReference>
<evidence type="ECO:0008006" key="16">
    <source>
        <dbReference type="Google" id="ProtNLM"/>
    </source>
</evidence>
<evidence type="ECO:0000259" key="12">
    <source>
        <dbReference type="Pfam" id="PF01578"/>
    </source>
</evidence>
<feature type="transmembrane region" description="Helical" evidence="11">
    <location>
        <begin position="274"/>
        <end position="292"/>
    </location>
</feature>
<feature type="transmembrane region" description="Helical" evidence="11">
    <location>
        <begin position="47"/>
        <end position="72"/>
    </location>
</feature>